<dbReference type="EMBL" id="AP019309">
    <property type="protein sequence ID" value="BBH25686.1"/>
    <property type="molecule type" value="Genomic_DNA"/>
</dbReference>
<dbReference type="RefSeq" id="WP_125118612.1">
    <property type="nucleotide sequence ID" value="NZ_AP019309.1"/>
</dbReference>
<reference evidence="1 2" key="1">
    <citation type="submission" date="2018-11" db="EMBL/GenBank/DDBJ databases">
        <title>Novel Erysipelotrichaceae bacterium isolated from small intestine of a swine.</title>
        <authorList>
            <person name="Kim J.S."/>
            <person name="Choe H."/>
            <person name="Lee Y.R."/>
            <person name="Kim K.M."/>
            <person name="Park D.S."/>
        </authorList>
    </citation>
    <scope>NUCLEOTIDE SEQUENCE [LARGE SCALE GENOMIC DNA]</scope>
    <source>
        <strain evidence="1 2">SG0102</strain>
    </source>
</reference>
<dbReference type="InterPro" id="IPR032340">
    <property type="entry name" value="DUF4860"/>
</dbReference>
<evidence type="ECO:0008006" key="3">
    <source>
        <dbReference type="Google" id="ProtNLM"/>
    </source>
</evidence>
<dbReference type="InParanoid" id="A0A3G9J4K7"/>
<gene>
    <name evidence="1" type="ORF">SG0102_06200</name>
</gene>
<keyword evidence="2" id="KW-1185">Reference proteome</keyword>
<organism evidence="1 2">
    <name type="scientific">Intestinibaculum porci</name>
    <dbReference type="NCBI Taxonomy" id="2487118"/>
    <lineage>
        <taxon>Bacteria</taxon>
        <taxon>Bacillati</taxon>
        <taxon>Bacillota</taxon>
        <taxon>Erysipelotrichia</taxon>
        <taxon>Erysipelotrichales</taxon>
        <taxon>Erysipelotrichaceae</taxon>
        <taxon>Intestinibaculum</taxon>
    </lineage>
</organism>
<evidence type="ECO:0000313" key="2">
    <source>
        <dbReference type="Proteomes" id="UP000268059"/>
    </source>
</evidence>
<name>A0A3G9J4K7_9FIRM</name>
<evidence type="ECO:0000313" key="1">
    <source>
        <dbReference type="EMBL" id="BBH25686.1"/>
    </source>
</evidence>
<protein>
    <recommendedName>
        <fullName evidence="3">DUF4860 domain-containing protein</fullName>
    </recommendedName>
</protein>
<dbReference type="OrthoDB" id="1863061at2"/>
<dbReference type="AlphaFoldDB" id="A0A3G9J4K7"/>
<dbReference type="KEGG" id="ebm:SG0102_06200"/>
<proteinExistence type="predicted"/>
<dbReference type="Proteomes" id="UP000268059">
    <property type="component" value="Chromosome"/>
</dbReference>
<dbReference type="Pfam" id="PF16152">
    <property type="entry name" value="DUF4860"/>
    <property type="match status" value="1"/>
</dbReference>
<accession>A0A3G9J4K7</accession>
<sequence>MKESHTMDILFVLCLFLVFTASAISVVMIGSHVYSQSVNTMETMHNNETALNYLVEKVRLHNDGHVTIMRQADTDVLCLKEGTQTNYLYVQHHYLYEYTGSSFAAQKGQKLIACDRLALQKKHQLLSITLTIKHKTQSAYVALVGRDQA</sequence>